<dbReference type="InterPro" id="IPR027417">
    <property type="entry name" value="P-loop_NTPase"/>
</dbReference>
<dbReference type="Proteomes" id="UP001515943">
    <property type="component" value="Unassembled WGS sequence"/>
</dbReference>
<dbReference type="PROSITE" id="PS50837">
    <property type="entry name" value="NACHT"/>
    <property type="match status" value="1"/>
</dbReference>
<protein>
    <submittedName>
        <fullName evidence="2">NACHT domain-containing protein</fullName>
    </submittedName>
</protein>
<dbReference type="InterPro" id="IPR007111">
    <property type="entry name" value="NACHT_NTPase"/>
</dbReference>
<dbReference type="RefSeq" id="WP_167974330.1">
    <property type="nucleotide sequence ID" value="NZ_VSRL01000044.1"/>
</dbReference>
<comment type="caution">
    <text evidence="2">The sequence shown here is derived from an EMBL/GenBank/DDBJ whole genome shotgun (WGS) entry which is preliminary data.</text>
</comment>
<keyword evidence="3" id="KW-1185">Reference proteome</keyword>
<evidence type="ECO:0000259" key="1">
    <source>
        <dbReference type="PROSITE" id="PS50837"/>
    </source>
</evidence>
<reference evidence="2 3" key="1">
    <citation type="submission" date="2019-08" db="EMBL/GenBank/DDBJ databases">
        <title>Lentzea from Indian Himalayas.</title>
        <authorList>
            <person name="Mandal S."/>
            <person name="Mallick Gupta A."/>
            <person name="Maiti P.K."/>
            <person name="Sarkar J."/>
            <person name="Mandal S."/>
        </authorList>
    </citation>
    <scope>NUCLEOTIDE SEQUENCE [LARGE SCALE GENOMIC DNA]</scope>
    <source>
        <strain evidence="2 3">PSKA42</strain>
    </source>
</reference>
<dbReference type="SUPFAM" id="SSF52540">
    <property type="entry name" value="P-loop containing nucleoside triphosphate hydrolases"/>
    <property type="match status" value="1"/>
</dbReference>
<gene>
    <name evidence="2" type="ORF">FXN61_14800</name>
</gene>
<evidence type="ECO:0000313" key="2">
    <source>
        <dbReference type="EMBL" id="NKE58030.1"/>
    </source>
</evidence>
<proteinExistence type="predicted"/>
<sequence>MASVDAAVGRIVVSVSNQLAPRLSQLVPPPPPDVDPVLLGYLESPDFAEVARQVVLWRAMRGSLDSGLSADLREQIVQGLRLSGASADPKAVLEALSSAEPLRTGDLDTPTAVGVAHLASAVKNNTLVLRRAPSLADFHDYARQLRARIAAMHGEMRLPHIGVSRSVPYDELYVRPTLSPDIAVSDLTSPGRRTVLLGDPGAGKSTLAGKLTHDIALGADERVPFLLVLRDFTTSFRQGGRELLKYFEHICSDPYNLTPPRDAVEYLLRNGRAVVVLDGLDELVQPELRRRVVRLVEGFTHQYPLTPIVVTARKVGYLEAPLSESLFTVGSVDDFDSGQVADYATRWFALDAATPSHQRARLADAFLSESSEIEELRRNPLLLALLCAMYSSEHYLPRNLAQVYERCAVMLFDRWDSMRGIALPVQFQGRLRAAVQHLAWYLFAGPEPGSALPRSRIVKLLANYLVTKSFDPDEAEGAAERFTEFCTGRAWILTDVGANASEPLFGFTHRTFMEYFAAEHLVRKHTTASSLWTALRSHVSEGSWDVVCRVALQLHDRNVEDGADDVLSLAIRDGELVFAAEALRYLTPRPDIVRGIAMASLRQAVAVPRQSRVSYTLRVHSAMADLPLTSCLLLSLPANATIVCHAVVEEVSRLYDERNTAIPHLVRGMLGHTALSGTELQSQVHDIYWRATDGDLLQAPGPWLSDMDGLADLTALVKNLGPRTLFEGYSFLGRTTPAPVVTLLLFPNNFTPASRAVLRLTAEMARSRRPWIQYEHWARDHAVGLSLALEPRGELGADLEHLLCLPYLEAYVDFDFELPFELTPALDDLVDSRTAEPSGAAIPWTPPEGMSEEVADLLAMWTTRDFNVFE</sequence>
<feature type="domain" description="NACHT" evidence="1">
    <location>
        <begin position="192"/>
        <end position="313"/>
    </location>
</feature>
<evidence type="ECO:0000313" key="3">
    <source>
        <dbReference type="Proteomes" id="UP001515943"/>
    </source>
</evidence>
<organism evidence="2 3">
    <name type="scientific">Lentzea indica</name>
    <dbReference type="NCBI Taxonomy" id="2604800"/>
    <lineage>
        <taxon>Bacteria</taxon>
        <taxon>Bacillati</taxon>
        <taxon>Actinomycetota</taxon>
        <taxon>Actinomycetes</taxon>
        <taxon>Pseudonocardiales</taxon>
        <taxon>Pseudonocardiaceae</taxon>
        <taxon>Lentzea</taxon>
    </lineage>
</organism>
<dbReference type="EMBL" id="VSRL01000044">
    <property type="protein sequence ID" value="NKE58030.1"/>
    <property type="molecule type" value="Genomic_DNA"/>
</dbReference>
<dbReference type="PANTHER" id="PTHR46844:SF1">
    <property type="entry name" value="SLR5058 PROTEIN"/>
    <property type="match status" value="1"/>
</dbReference>
<accession>A0ABX1FGJ3</accession>
<dbReference type="Gene3D" id="3.40.50.300">
    <property type="entry name" value="P-loop containing nucleotide triphosphate hydrolases"/>
    <property type="match status" value="1"/>
</dbReference>
<dbReference type="Pfam" id="PF05729">
    <property type="entry name" value="NACHT"/>
    <property type="match status" value="1"/>
</dbReference>
<name>A0ABX1FGJ3_9PSEU</name>
<dbReference type="PANTHER" id="PTHR46844">
    <property type="entry name" value="SLR5058 PROTEIN"/>
    <property type="match status" value="1"/>
</dbReference>